<gene>
    <name evidence="1" type="ORF">GCM10022255_115090</name>
</gene>
<dbReference type="RefSeq" id="WP_345144555.1">
    <property type="nucleotide sequence ID" value="NZ_BAABAT010000101.1"/>
</dbReference>
<organism evidence="1 2">
    <name type="scientific">Dactylosporangium darangshiense</name>
    <dbReference type="NCBI Taxonomy" id="579108"/>
    <lineage>
        <taxon>Bacteria</taxon>
        <taxon>Bacillati</taxon>
        <taxon>Actinomycetota</taxon>
        <taxon>Actinomycetes</taxon>
        <taxon>Micromonosporales</taxon>
        <taxon>Micromonosporaceae</taxon>
        <taxon>Dactylosporangium</taxon>
    </lineage>
</organism>
<comment type="caution">
    <text evidence="1">The sequence shown here is derived from an EMBL/GenBank/DDBJ whole genome shotgun (WGS) entry which is preliminary data.</text>
</comment>
<protein>
    <recommendedName>
        <fullName evidence="3">Transposase</fullName>
    </recommendedName>
</protein>
<keyword evidence="2" id="KW-1185">Reference proteome</keyword>
<dbReference type="EMBL" id="BAABAT010000101">
    <property type="protein sequence ID" value="GAA4264146.1"/>
    <property type="molecule type" value="Genomic_DNA"/>
</dbReference>
<accession>A0ABP8DWD8</accession>
<reference evidence="2" key="1">
    <citation type="journal article" date="2019" name="Int. J. Syst. Evol. Microbiol.">
        <title>The Global Catalogue of Microorganisms (GCM) 10K type strain sequencing project: providing services to taxonomists for standard genome sequencing and annotation.</title>
        <authorList>
            <consortium name="The Broad Institute Genomics Platform"/>
            <consortium name="The Broad Institute Genome Sequencing Center for Infectious Disease"/>
            <person name="Wu L."/>
            <person name="Ma J."/>
        </authorList>
    </citation>
    <scope>NUCLEOTIDE SEQUENCE [LARGE SCALE GENOMIC DNA]</scope>
    <source>
        <strain evidence="2">JCM 17441</strain>
    </source>
</reference>
<name>A0ABP8DWD8_9ACTN</name>
<sequence>MAYNFISCSADDLSLPRHDLRGWLPPQHLCWQVLKVVAGLDLSEFLRGYRTDGQGAAAYPPQVLLSFVLYCYCPVRSQ</sequence>
<evidence type="ECO:0000313" key="2">
    <source>
        <dbReference type="Proteomes" id="UP001500620"/>
    </source>
</evidence>
<dbReference type="Proteomes" id="UP001500620">
    <property type="component" value="Unassembled WGS sequence"/>
</dbReference>
<proteinExistence type="predicted"/>
<evidence type="ECO:0000313" key="1">
    <source>
        <dbReference type="EMBL" id="GAA4264146.1"/>
    </source>
</evidence>
<evidence type="ECO:0008006" key="3">
    <source>
        <dbReference type="Google" id="ProtNLM"/>
    </source>
</evidence>